<evidence type="ECO:0000256" key="6">
    <source>
        <dbReference type="ARBA" id="ARBA00022857"/>
    </source>
</evidence>
<dbReference type="Pfam" id="PF23114">
    <property type="entry name" value="NAD-bd_HRPKS_sdrA"/>
    <property type="match status" value="1"/>
</dbReference>
<dbReference type="InterPro" id="IPR014030">
    <property type="entry name" value="Ketoacyl_synth_N"/>
</dbReference>
<dbReference type="Pfam" id="PF17100">
    <property type="entry name" value="NACHT_N"/>
    <property type="match status" value="1"/>
</dbReference>
<dbReference type="SMART" id="SM00823">
    <property type="entry name" value="PKS_PP"/>
    <property type="match status" value="1"/>
</dbReference>
<dbReference type="Pfam" id="PF14765">
    <property type="entry name" value="PS-DH"/>
    <property type="match status" value="1"/>
</dbReference>
<evidence type="ECO:0000256" key="10">
    <source>
        <dbReference type="PROSITE-ProRule" id="PRU01363"/>
    </source>
</evidence>
<dbReference type="InterPro" id="IPR050091">
    <property type="entry name" value="PKS_NRPS_Biosynth_Enz"/>
</dbReference>
<evidence type="ECO:0000313" key="15">
    <source>
        <dbReference type="EMBL" id="KAF4952747.1"/>
    </source>
</evidence>
<evidence type="ECO:0000313" key="16">
    <source>
        <dbReference type="Proteomes" id="UP000604273"/>
    </source>
</evidence>
<dbReference type="SUPFAM" id="SSF51735">
    <property type="entry name" value="NAD(P)-binding Rossmann-fold domains"/>
    <property type="match status" value="2"/>
</dbReference>
<dbReference type="Pfam" id="PF21089">
    <property type="entry name" value="PKS_DH_N"/>
    <property type="match status" value="1"/>
</dbReference>
<proteinExistence type="predicted"/>
<keyword evidence="2" id="KW-0596">Phosphopantetheine</keyword>
<evidence type="ECO:0000256" key="7">
    <source>
        <dbReference type="ARBA" id="ARBA00023002"/>
    </source>
</evidence>
<dbReference type="PROSITE" id="PS52019">
    <property type="entry name" value="PKS_MFAS_DH"/>
    <property type="match status" value="1"/>
</dbReference>
<evidence type="ECO:0000259" key="12">
    <source>
        <dbReference type="PROSITE" id="PS50075"/>
    </source>
</evidence>
<dbReference type="InterPro" id="IPR001227">
    <property type="entry name" value="Ac_transferase_dom_sf"/>
</dbReference>
<dbReference type="Pfam" id="PF16197">
    <property type="entry name" value="KAsynt_C_assoc"/>
    <property type="match status" value="1"/>
</dbReference>
<feature type="domain" description="Ketosynthase family 3 (KS3)" evidence="13">
    <location>
        <begin position="14"/>
        <end position="402"/>
    </location>
</feature>
<dbReference type="GO" id="GO:0030639">
    <property type="term" value="P:polyketide biosynthetic process"/>
    <property type="evidence" value="ECO:0007669"/>
    <property type="project" value="UniProtKB-ARBA"/>
</dbReference>
<dbReference type="SUPFAM" id="SSF53335">
    <property type="entry name" value="S-adenosyl-L-methionine-dependent methyltransferases"/>
    <property type="match status" value="1"/>
</dbReference>
<evidence type="ECO:0000256" key="2">
    <source>
        <dbReference type="ARBA" id="ARBA00022450"/>
    </source>
</evidence>
<feature type="domain" description="PKS/mFAS DH" evidence="14">
    <location>
        <begin position="915"/>
        <end position="1232"/>
    </location>
</feature>
<dbReference type="InterPro" id="IPR042104">
    <property type="entry name" value="PKS_dehydratase_sf"/>
</dbReference>
<dbReference type="SUPFAM" id="SSF47336">
    <property type="entry name" value="ACP-like"/>
    <property type="match status" value="1"/>
</dbReference>
<dbReference type="Gene3D" id="3.30.70.3290">
    <property type="match status" value="1"/>
</dbReference>
<dbReference type="PANTHER" id="PTHR43775:SF29">
    <property type="entry name" value="ASPERFURANONE POLYKETIDE SYNTHASE AFOG-RELATED"/>
    <property type="match status" value="1"/>
</dbReference>
<dbReference type="Pfam" id="PF08240">
    <property type="entry name" value="ADH_N"/>
    <property type="match status" value="1"/>
</dbReference>
<dbReference type="InterPro" id="IPR014043">
    <property type="entry name" value="Acyl_transferase_dom"/>
</dbReference>
<dbReference type="SUPFAM" id="SSF52540">
    <property type="entry name" value="P-loop containing nucleoside triphosphate hydrolases"/>
    <property type="match status" value="1"/>
</dbReference>
<dbReference type="PROSITE" id="PS50075">
    <property type="entry name" value="CARRIER"/>
    <property type="match status" value="1"/>
</dbReference>
<dbReference type="InterPro" id="IPR032821">
    <property type="entry name" value="PKS_assoc"/>
</dbReference>
<evidence type="ECO:0000256" key="1">
    <source>
        <dbReference type="ARBA" id="ARBA00005179"/>
    </source>
</evidence>
<dbReference type="Gene3D" id="3.40.366.10">
    <property type="entry name" value="Malonyl-Coenzyme A Acyl Carrier Protein, domain 2"/>
    <property type="match status" value="1"/>
</dbReference>
<dbReference type="PANTHER" id="PTHR43775">
    <property type="entry name" value="FATTY ACID SYNTHASE"/>
    <property type="match status" value="1"/>
</dbReference>
<dbReference type="Pfam" id="PF00698">
    <property type="entry name" value="Acyl_transf_1"/>
    <property type="match status" value="1"/>
</dbReference>
<evidence type="ECO:0000256" key="11">
    <source>
        <dbReference type="SAM" id="MobiDB-lite"/>
    </source>
</evidence>
<keyword evidence="3" id="KW-0597">Phosphoprotein</keyword>
<feature type="active site" description="Proton acceptor; for dehydratase activity" evidence="10">
    <location>
        <position position="945"/>
    </location>
</feature>
<dbReference type="CDD" id="cd05195">
    <property type="entry name" value="enoyl_red"/>
    <property type="match status" value="1"/>
</dbReference>
<dbReference type="Pfam" id="PF23297">
    <property type="entry name" value="ACP_SdgA_C"/>
    <property type="match status" value="1"/>
</dbReference>
<dbReference type="Pfam" id="PF00109">
    <property type="entry name" value="ketoacyl-synt"/>
    <property type="match status" value="2"/>
</dbReference>
<dbReference type="CDD" id="cd02440">
    <property type="entry name" value="AdoMet_MTases"/>
    <property type="match status" value="1"/>
</dbReference>
<dbReference type="GO" id="GO:0031177">
    <property type="term" value="F:phosphopantetheine binding"/>
    <property type="evidence" value="ECO:0007669"/>
    <property type="project" value="InterPro"/>
</dbReference>
<dbReference type="SMART" id="SM00825">
    <property type="entry name" value="PKS_KS"/>
    <property type="match status" value="1"/>
</dbReference>
<dbReference type="Gene3D" id="3.40.47.10">
    <property type="match status" value="2"/>
</dbReference>
<dbReference type="InterPro" id="IPR057326">
    <property type="entry name" value="KR_dom"/>
</dbReference>
<dbReference type="FunFam" id="3.40.50.720:FF:000209">
    <property type="entry name" value="Polyketide synthase Pks12"/>
    <property type="match status" value="1"/>
</dbReference>
<dbReference type="SMART" id="SM00826">
    <property type="entry name" value="PKS_DH"/>
    <property type="match status" value="1"/>
</dbReference>
<feature type="domain" description="Carrier" evidence="12">
    <location>
        <begin position="2425"/>
        <end position="2502"/>
    </location>
</feature>
<dbReference type="SMART" id="SM00827">
    <property type="entry name" value="PKS_AT"/>
    <property type="match status" value="1"/>
</dbReference>
<dbReference type="PROSITE" id="PS52004">
    <property type="entry name" value="KS3_2"/>
    <property type="match status" value="1"/>
</dbReference>
<feature type="compositionally biased region" description="Low complexity" evidence="11">
    <location>
        <begin position="430"/>
        <end position="441"/>
    </location>
</feature>
<dbReference type="SUPFAM" id="SSF55048">
    <property type="entry name" value="Probable ACP-binding domain of malonyl-CoA ACP transacylase"/>
    <property type="match status" value="1"/>
</dbReference>
<dbReference type="Gene3D" id="3.40.50.300">
    <property type="entry name" value="P-loop containing nucleotide triphosphate hydrolases"/>
    <property type="match status" value="1"/>
</dbReference>
<dbReference type="InterPro" id="IPR056501">
    <property type="entry name" value="NAD-bd_HRPKS_sdrA"/>
</dbReference>
<keyword evidence="6" id="KW-0521">NADP</keyword>
<dbReference type="SMART" id="SM00822">
    <property type="entry name" value="PKS_KR"/>
    <property type="match status" value="1"/>
</dbReference>
<keyword evidence="7" id="KW-0560">Oxidoreductase</keyword>
<feature type="region of interest" description="N-terminal hotdog fold" evidence="10">
    <location>
        <begin position="915"/>
        <end position="1052"/>
    </location>
</feature>
<keyword evidence="16" id="KW-1185">Reference proteome</keyword>
<feature type="region of interest" description="Disordered" evidence="11">
    <location>
        <begin position="3121"/>
        <end position="3149"/>
    </location>
</feature>
<evidence type="ECO:0000256" key="5">
    <source>
        <dbReference type="ARBA" id="ARBA00022737"/>
    </source>
</evidence>
<dbReference type="InterPro" id="IPR011032">
    <property type="entry name" value="GroES-like_sf"/>
</dbReference>
<dbReference type="InterPro" id="IPR049900">
    <property type="entry name" value="PKS_mFAS_DH"/>
</dbReference>
<dbReference type="Gene3D" id="3.90.180.10">
    <property type="entry name" value="Medium-chain alcohol dehydrogenases, catalytic domain"/>
    <property type="match status" value="1"/>
</dbReference>
<dbReference type="OrthoDB" id="329835at2759"/>
<dbReference type="GO" id="GO:0004312">
    <property type="term" value="F:fatty acid synthase activity"/>
    <property type="evidence" value="ECO:0007669"/>
    <property type="project" value="TreeGrafter"/>
</dbReference>
<evidence type="ECO:0000259" key="13">
    <source>
        <dbReference type="PROSITE" id="PS52004"/>
    </source>
</evidence>
<dbReference type="Pfam" id="PF08659">
    <property type="entry name" value="KR"/>
    <property type="match status" value="1"/>
</dbReference>
<dbReference type="InterPro" id="IPR016035">
    <property type="entry name" value="Acyl_Trfase/lysoPLipase"/>
</dbReference>
<dbReference type="InterPro" id="IPR020841">
    <property type="entry name" value="PKS_Beta-ketoAc_synthase_dom"/>
</dbReference>
<name>A0A8H4T7F6_9HYPO</name>
<dbReference type="Pfam" id="PF13602">
    <property type="entry name" value="ADH_zinc_N_2"/>
    <property type="match status" value="1"/>
</dbReference>
<feature type="region of interest" description="C-terminal hotdog fold" evidence="10">
    <location>
        <begin position="1078"/>
        <end position="1232"/>
    </location>
</feature>
<keyword evidence="9" id="KW-0012">Acyltransferase</keyword>
<dbReference type="EMBL" id="JABFAI010000151">
    <property type="protein sequence ID" value="KAF4952747.1"/>
    <property type="molecule type" value="Genomic_DNA"/>
</dbReference>
<gene>
    <name evidence="15" type="ORF">FGADI_6499</name>
</gene>
<comment type="caution">
    <text evidence="15">The sequence shown here is derived from an EMBL/GenBank/DDBJ whole genome shotgun (WGS) entry which is preliminary data.</text>
</comment>
<dbReference type="Gene3D" id="1.10.1200.10">
    <property type="entry name" value="ACP-like"/>
    <property type="match status" value="1"/>
</dbReference>
<dbReference type="InterPro" id="IPR056884">
    <property type="entry name" value="NPHP3-like_N"/>
</dbReference>
<accession>A0A8H4T7F6</accession>
<evidence type="ECO:0000259" key="14">
    <source>
        <dbReference type="PROSITE" id="PS52019"/>
    </source>
</evidence>
<dbReference type="InterPro" id="IPR036291">
    <property type="entry name" value="NAD(P)-bd_dom_sf"/>
</dbReference>
<dbReference type="CDD" id="cd00833">
    <property type="entry name" value="PKS"/>
    <property type="match status" value="1"/>
</dbReference>
<dbReference type="InterPro" id="IPR016039">
    <property type="entry name" value="Thiolase-like"/>
</dbReference>
<comment type="pathway">
    <text evidence="1">Secondary metabolite biosynthesis.</text>
</comment>
<sequence length="3170" mass="348017">MPFLQEPNHIQSTLQPIAIIGIGLRAPGDASDPERFWQMLLDARSARSEIPKDRYNVDGFYHPDPERLGSIQPRHAHFLKQDFKVFDAPFFGVTPKEAKAMDPTHRLLLEATYEGFENAGLTLNDVSGTQTSCYVGTFTGDFPNLQARDNEGPSIYPFHLACQSIRTGEAEMSVVAGANLMFGPDMSILLGAAKILSPEGKSKMWDANANGFARGEGFGVTILKSLSAALRDGDTIRAVVLSSAANEDGRTPGISLPNSEAQQELIRKAYMSAGVDPADTGYVEAHGTGTQAGDPLEARAILKTIGDRPTRKSDLYVGSVKTNIGHLEGAAGVAGIIKAAMAVERGLIPQNLWFDNLNPQIELPSNVKVPTSLTAWPNAGPRRASINSFGFGGANAHVILEDARSYLFRHGLSGRHASTASRHQLPEAISSRSSESGSDGETASKAIPKLFVFSSNDQEGVKRNAQRILTYLETTQPTTKHGFNNELAYTLFSKRTALPWKAFSVASTVSDLCQSLERNPVVARSSSSFVPRVALVFTGQGAQYFQMGRSLFSYKVFLDSLLRSEGILRRLGCPWSLLQELDRGETECNLRRTDYSQPACTALQVALVDLIRDWGIQPAAVVGHSSGEIAAAYCAGAIDQDAAVRIAWLRGQVSQTVSKSGGMLAVSASSNSISGYLDLLQRGKAIVGCFSSPKACTVSGDGAAIDELEGLLGEAKISCARLPMDVAYHSFHMQTARDRYESALAGIPHGSPTIPMFSSVTGQVVAPGQLSPSYWVDNLVSPVNFSGAVRSLMHYTQGKTNAHDKSAVASVFVELGPHSALRSYLLDIFTTDERFSGCSYATLLRRKFDGIHTALEAVGHLWARGCVVDVNRVNQTPDNARLLVDLPPYAWNHSRAFWDESYLSREYRLREKPRSDLLGYRIPGTPDPTWRNFLRCSENPWIREHRVQGDILYPGAGMVIMAIEAARQLAEESANEEVYGYELRDVALDTALRVPDTDKGIEVMIQLHPRRTGTKAGPSASLSEFAISSWSEDTKEWTVHARGLVSVTYKSSLSPAMSHELALENERYAQAFAQAKENCQRPARAFLYDTVETIGMRYGPTFRNMTELFAGSSASYGVIRIPDTKAVMPMGFEYPFVIHPATLDSALHLLFPSISGEDQSLNEAVVPFSFDRIFVSAKISTAPGIRLHGYSTAQKTSYNTWKSSITISEDLSEPMIIMEGLSLASVGDGSSTQQPGQDARASCFTQTWHEDVDLLEPLQIKDLVYKRTLKSKDDESVLDHLEFVCLVYIYRCLAWFESEEGKAHVPQDGFWKLYVEWMRNTVKEFPPLPSTQSQIASEMESSRASIVRSKSGDVTVQMVDRIGENLSRIFTREVEPLQVMTEGDLLYDFYRGAFGTSFNTNVAEYVGLVADKSPGVKILEIGAGTGGTTYHVLERLRNADGTSKAAKYCFTDISPGFLSKAADRFSADASIMEFKALNIENEPTEQGFNLESYDLIICANVLHATRSIQETLTHCKNLLKPGGRLVLSEVTIKRIFSGFIMGPLPGWWLGEDDGRSGGPLLDVEEWSAALTKAGFSGVDIDIRGDYEASKEPVSLIISTKPREKASGPDSFVIVSTDSVSSQKLAQAIQKQFVSSGNDVSITQWDNVSESHVTEKYCLCLAEWENPVLATLTDGNWERLREIIRCSYGTLWITGGSAMDCPDPMKSLMVGLSRAIRNEDVGVRLATLDLETADRIDFVRAAKNVLKVASIHAFNDESDGEYAARDLTVYVPRVERILNVDSSLRKYEGKGQPELVSFKRSGRPLKLTIKTPGLLDTFRWVEDEVYHQPLPEDWVEIEVKSVGLNFKDVLVALGNLAEDKLGVDASGVITRVGSAVTGFVPGDRVMTASCATFATFVRFPAKGAISIPAHMSFEEAASMPLIFLTAYYSLVTVGNLTRGDKILIHAAAGGVGQAAIMIAQQKGAEIFATVGSEEKRQLIKDQYSIPNDHIFSSRDTSFAKAINRATGGQGVDVVLNSLAGEALRLSWHCLAKFGRFLEIGKADPFANTGLDMKPFLDNKTYVGVNLLDFENNPTPRAVALWTETARLIHDGTVKPIAPLQLFSMAEVEKAFRHMQAGKHMGKVVVSVQDDDMVPAMPRTPHVNIHADATYVVAGVGGICKEIGRWLAEKGAKHLVLLSRSAASSGVNKAFASELQTSYDVNTYSYDCDVSNKADLSEVLHDLKSKNVPEIKGCVTGAMVLRDTLFDKMTADHVRTTIGPKVHGTWNLHELLPKDLDFFVMLSSLAGVMGHRGQGNYGCGNIFQDYFASFRRSLGLRAMTIDIGYLLSVGFVAEHDEYVDHVKAMGLKVMHKSDLHGLMTTALGGSDAHPPQVMCGLPYNEQDDAWYWIHDQRFAALRKTATSSGVGGSASVSLRDELVRCGQMGDEAVHLITSALAQRLAKLMMMPEEDIDTGKPLSSYGVDSLVAVEVRNWIAKEAVVEVSVFDVMANIPMQQLAAELAMKSKPELSSMPDRPESPEACAGVQGTKPQFHMESLWAKAYKVIQDDKENAKLLEKAEKLLSKGKGGNTKEPYVVSQGEERLREIQTLAKEQLEKLPETRASFTVGEQRIVVREYVQRAVQTIKQFKPLIGGALSAQPHAALAWACILGVLPSLENIFQMDEDAANGLNKILFMLIRYQHLQESVLSRDSEDSDHTANTRQLFSSIEEKLVDVYSKVYIYQIQFILRYGQGRVRRNLRGILDPEKWKRLWGDIESSRQLIDLAVQDRLAARTANTWEALRGIEKAAGEILSAVHAIDTTLKAKSEKELLRSLKIAENAMFDSAKVPDSVDSCLQGTQRQILGDIGSWAEDPCGQLIFWLHGMAGTGKSSIALTVANALKNGAPLTEGTASPTTAFLGASFFFKQGDATRNSTEKFFPTIAKGLAEESGDFMSLVAQAIDENSTVGTKAPQQQLEHLIARPLAIIDKEMVLPMRLIVVVDALDECAKTIEAKDLVSMLNGQLGDLRRVQIRFLITSRGEEYIAKSFAQLSEDSYRSVRLEKIKPATKSDGIQDDITNYLAYRMRNIAEKHHVKQEDISESMITQLSKKSDGLFIYAATACRFLDADDFDDEDARQERLDLILQSHADDDGSGSDNSDDNGWANDAPQNQVDEIYRKVLSYPERGMAPNARKKT</sequence>
<dbReference type="InterPro" id="IPR049551">
    <property type="entry name" value="PKS_DH_C"/>
</dbReference>
<dbReference type="Pfam" id="PF02801">
    <property type="entry name" value="Ketoacyl-synt_C"/>
    <property type="match status" value="1"/>
</dbReference>
<dbReference type="GO" id="GO:0006633">
    <property type="term" value="P:fatty acid biosynthetic process"/>
    <property type="evidence" value="ECO:0007669"/>
    <property type="project" value="TreeGrafter"/>
</dbReference>
<reference evidence="15" key="2">
    <citation type="submission" date="2020-05" db="EMBL/GenBank/DDBJ databases">
        <authorList>
            <person name="Kim H.-S."/>
            <person name="Proctor R.H."/>
            <person name="Brown D.W."/>
        </authorList>
    </citation>
    <scope>NUCLEOTIDE SEQUENCE</scope>
    <source>
        <strain evidence="15">NRRL 45417</strain>
    </source>
</reference>
<dbReference type="Gene3D" id="3.40.50.150">
    <property type="entry name" value="Vaccinia Virus protein VP39"/>
    <property type="match status" value="1"/>
</dbReference>
<dbReference type="Gene3D" id="3.40.50.720">
    <property type="entry name" value="NAD(P)-binding Rossmann-like Domain"/>
    <property type="match status" value="1"/>
</dbReference>
<dbReference type="InterPro" id="IPR031359">
    <property type="entry name" value="NACHT_N"/>
</dbReference>
<dbReference type="SMART" id="SM00829">
    <property type="entry name" value="PKS_ER"/>
    <property type="match status" value="1"/>
</dbReference>
<dbReference type="Pfam" id="PF24883">
    <property type="entry name" value="NPHP3_N"/>
    <property type="match status" value="1"/>
</dbReference>
<dbReference type="InterPro" id="IPR027417">
    <property type="entry name" value="P-loop_NTPase"/>
</dbReference>
<dbReference type="GO" id="GO:1901336">
    <property type="term" value="P:lactone biosynthetic process"/>
    <property type="evidence" value="ECO:0007669"/>
    <property type="project" value="UniProtKB-ARBA"/>
</dbReference>
<dbReference type="InterPro" id="IPR049552">
    <property type="entry name" value="PKS_DH_N"/>
</dbReference>
<dbReference type="Proteomes" id="UP000604273">
    <property type="component" value="Unassembled WGS sequence"/>
</dbReference>
<dbReference type="InterPro" id="IPR013968">
    <property type="entry name" value="PKS_KR"/>
</dbReference>
<dbReference type="Gene3D" id="3.10.129.110">
    <property type="entry name" value="Polyketide synthase dehydratase"/>
    <property type="match status" value="1"/>
</dbReference>
<feature type="active site" description="Proton donor; for dehydratase activity" evidence="10">
    <location>
        <position position="1144"/>
    </location>
</feature>
<dbReference type="InterPro" id="IPR036736">
    <property type="entry name" value="ACP-like_sf"/>
</dbReference>
<keyword evidence="8" id="KW-0511">Multifunctional enzyme</keyword>
<dbReference type="InterPro" id="IPR020843">
    <property type="entry name" value="ER"/>
</dbReference>
<protein>
    <recommendedName>
        <fullName evidence="17">Polyketide synthase</fullName>
    </recommendedName>
</protein>
<evidence type="ECO:0008006" key="17">
    <source>
        <dbReference type="Google" id="ProtNLM"/>
    </source>
</evidence>
<dbReference type="InterPro" id="IPR016036">
    <property type="entry name" value="Malonyl_transacylase_ACP-bd"/>
</dbReference>
<dbReference type="InterPro" id="IPR013154">
    <property type="entry name" value="ADH-like_N"/>
</dbReference>
<dbReference type="InterPro" id="IPR009081">
    <property type="entry name" value="PP-bd_ACP"/>
</dbReference>
<evidence type="ECO:0000256" key="4">
    <source>
        <dbReference type="ARBA" id="ARBA00022679"/>
    </source>
</evidence>
<evidence type="ECO:0000256" key="3">
    <source>
        <dbReference type="ARBA" id="ARBA00022553"/>
    </source>
</evidence>
<dbReference type="InterPro" id="IPR014031">
    <property type="entry name" value="Ketoacyl_synth_C"/>
</dbReference>
<evidence type="ECO:0000256" key="9">
    <source>
        <dbReference type="ARBA" id="ARBA00023315"/>
    </source>
</evidence>
<feature type="region of interest" description="Disordered" evidence="11">
    <location>
        <begin position="418"/>
        <end position="442"/>
    </location>
</feature>
<organism evidence="15 16">
    <name type="scientific">Fusarium gaditjirri</name>
    <dbReference type="NCBI Taxonomy" id="282569"/>
    <lineage>
        <taxon>Eukaryota</taxon>
        <taxon>Fungi</taxon>
        <taxon>Dikarya</taxon>
        <taxon>Ascomycota</taxon>
        <taxon>Pezizomycotina</taxon>
        <taxon>Sordariomycetes</taxon>
        <taxon>Hypocreomycetidae</taxon>
        <taxon>Hypocreales</taxon>
        <taxon>Nectriaceae</taxon>
        <taxon>Fusarium</taxon>
        <taxon>Fusarium nisikadoi species complex</taxon>
    </lineage>
</organism>
<dbReference type="SUPFAM" id="SSF52151">
    <property type="entry name" value="FabD/lysophospholipase-like"/>
    <property type="match status" value="1"/>
</dbReference>
<keyword evidence="4" id="KW-0808">Transferase</keyword>
<dbReference type="GO" id="GO:0016491">
    <property type="term" value="F:oxidoreductase activity"/>
    <property type="evidence" value="ECO:0007669"/>
    <property type="project" value="UniProtKB-KW"/>
</dbReference>
<dbReference type="InterPro" id="IPR006162">
    <property type="entry name" value="Ppantetheine_attach_site"/>
</dbReference>
<dbReference type="InterPro" id="IPR013217">
    <property type="entry name" value="Methyltransf_12"/>
</dbReference>
<dbReference type="SUPFAM" id="SSF50129">
    <property type="entry name" value="GroES-like"/>
    <property type="match status" value="1"/>
</dbReference>
<dbReference type="Pfam" id="PF08242">
    <property type="entry name" value="Methyltransf_12"/>
    <property type="match status" value="1"/>
</dbReference>
<dbReference type="PROSITE" id="PS00012">
    <property type="entry name" value="PHOSPHOPANTETHEINE"/>
    <property type="match status" value="1"/>
</dbReference>
<dbReference type="SUPFAM" id="SSF53901">
    <property type="entry name" value="Thiolase-like"/>
    <property type="match status" value="1"/>
</dbReference>
<dbReference type="InterPro" id="IPR029063">
    <property type="entry name" value="SAM-dependent_MTases_sf"/>
</dbReference>
<keyword evidence="5" id="KW-0677">Repeat</keyword>
<reference evidence="15" key="1">
    <citation type="journal article" date="2020" name="BMC Genomics">
        <title>Correction to: Identification and distribution of gene clusters required for synthesis of sphingolipid metabolism inhibitors in diverse species of the filamentous fungus Fusarium.</title>
        <authorList>
            <person name="Kim H.S."/>
            <person name="Lohmar J.M."/>
            <person name="Busman M."/>
            <person name="Brown D.W."/>
            <person name="Naumann T.A."/>
            <person name="Divon H.H."/>
            <person name="Lysoe E."/>
            <person name="Uhlig S."/>
            <person name="Proctor R.H."/>
        </authorList>
    </citation>
    <scope>NUCLEOTIDE SEQUENCE</scope>
    <source>
        <strain evidence="15">NRRL 45417</strain>
    </source>
</reference>
<dbReference type="InterPro" id="IPR020807">
    <property type="entry name" value="PKS_DH"/>
</dbReference>
<evidence type="ECO:0000256" key="8">
    <source>
        <dbReference type="ARBA" id="ARBA00023268"/>
    </source>
</evidence>
<dbReference type="InterPro" id="IPR020806">
    <property type="entry name" value="PKS_PP-bd"/>
</dbReference>